<reference evidence="4 5" key="1">
    <citation type="submission" date="2019-02" db="EMBL/GenBank/DDBJ databases">
        <title>Deep-cultivation of Planctomycetes and their phenomic and genomic characterization uncovers novel biology.</title>
        <authorList>
            <person name="Wiegand S."/>
            <person name="Jogler M."/>
            <person name="Boedeker C."/>
            <person name="Pinto D."/>
            <person name="Vollmers J."/>
            <person name="Rivas-Marin E."/>
            <person name="Kohn T."/>
            <person name="Peeters S.H."/>
            <person name="Heuer A."/>
            <person name="Rast P."/>
            <person name="Oberbeckmann S."/>
            <person name="Bunk B."/>
            <person name="Jeske O."/>
            <person name="Meyerdierks A."/>
            <person name="Storesund J.E."/>
            <person name="Kallscheuer N."/>
            <person name="Luecker S."/>
            <person name="Lage O.M."/>
            <person name="Pohl T."/>
            <person name="Merkel B.J."/>
            <person name="Hornburger P."/>
            <person name="Mueller R.-W."/>
            <person name="Bruemmer F."/>
            <person name="Labrenz M."/>
            <person name="Spormann A.M."/>
            <person name="Op den Camp H."/>
            <person name="Overmann J."/>
            <person name="Amann R."/>
            <person name="Jetten M.S.M."/>
            <person name="Mascher T."/>
            <person name="Medema M.H."/>
            <person name="Devos D.P."/>
            <person name="Kaster A.-K."/>
            <person name="Ovreas L."/>
            <person name="Rohde M."/>
            <person name="Galperin M.Y."/>
            <person name="Jogler C."/>
        </authorList>
    </citation>
    <scope>NUCLEOTIDE SEQUENCE [LARGE SCALE GENOMIC DNA]</scope>
    <source>
        <strain evidence="4 5">ETA_A8</strain>
    </source>
</reference>
<keyword evidence="1" id="KW-0677">Repeat</keyword>
<dbReference type="PANTHER" id="PTHR32305:SF15">
    <property type="entry name" value="PROTEIN RHSA-RELATED"/>
    <property type="match status" value="1"/>
</dbReference>
<dbReference type="InterPro" id="IPR006530">
    <property type="entry name" value="YD"/>
</dbReference>
<dbReference type="RefSeq" id="WP_145088880.1">
    <property type="nucleotide sequence ID" value="NZ_CP036274.1"/>
</dbReference>
<dbReference type="GO" id="GO:0016787">
    <property type="term" value="F:hydrolase activity"/>
    <property type="evidence" value="ECO:0007669"/>
    <property type="project" value="UniProtKB-KW"/>
</dbReference>
<evidence type="ECO:0000313" key="5">
    <source>
        <dbReference type="Proteomes" id="UP000315017"/>
    </source>
</evidence>
<dbReference type="NCBIfam" id="TIGR03696">
    <property type="entry name" value="Rhs_assc_core"/>
    <property type="match status" value="1"/>
</dbReference>
<protein>
    <submittedName>
        <fullName evidence="4">tRNA(Glu)-specific nuclease WapA</fullName>
        <ecNumber evidence="4">3.1.-.-</ecNumber>
    </submittedName>
</protein>
<proteinExistence type="predicted"/>
<feature type="region of interest" description="Disordered" evidence="2">
    <location>
        <begin position="247"/>
        <end position="276"/>
    </location>
</feature>
<dbReference type="NCBIfam" id="TIGR01643">
    <property type="entry name" value="YD_repeat_2x"/>
    <property type="match status" value="1"/>
</dbReference>
<dbReference type="EC" id="3.1.-.-" evidence="4"/>
<dbReference type="Pfam" id="PF25023">
    <property type="entry name" value="TEN_YD-shell"/>
    <property type="match status" value="1"/>
</dbReference>
<evidence type="ECO:0000259" key="3">
    <source>
        <dbReference type="Pfam" id="PF25023"/>
    </source>
</evidence>
<keyword evidence="4" id="KW-0378">Hydrolase</keyword>
<dbReference type="Gene3D" id="2.180.10.10">
    <property type="entry name" value="RHS repeat-associated core"/>
    <property type="match status" value="1"/>
</dbReference>
<dbReference type="AlphaFoldDB" id="A0A517YBX2"/>
<feature type="domain" description="Teneurin-like YD-shell" evidence="3">
    <location>
        <begin position="193"/>
        <end position="485"/>
    </location>
</feature>
<dbReference type="PANTHER" id="PTHR32305">
    <property type="match status" value="1"/>
</dbReference>
<dbReference type="Proteomes" id="UP000315017">
    <property type="component" value="Chromosome"/>
</dbReference>
<dbReference type="InterPro" id="IPR050708">
    <property type="entry name" value="T6SS_VgrG/RHS"/>
</dbReference>
<evidence type="ECO:0000256" key="1">
    <source>
        <dbReference type="ARBA" id="ARBA00022737"/>
    </source>
</evidence>
<dbReference type="OrthoDB" id="258408at2"/>
<accession>A0A517YBX2</accession>
<organism evidence="4 5">
    <name type="scientific">Anatilimnocola aggregata</name>
    <dbReference type="NCBI Taxonomy" id="2528021"/>
    <lineage>
        <taxon>Bacteria</taxon>
        <taxon>Pseudomonadati</taxon>
        <taxon>Planctomycetota</taxon>
        <taxon>Planctomycetia</taxon>
        <taxon>Pirellulales</taxon>
        <taxon>Pirellulaceae</taxon>
        <taxon>Anatilimnocola</taxon>
    </lineage>
</organism>
<sequence>MSNSLVQLVTEIDSLGLATSYRHGSSGNLELVDRPDQRTEYEYDALHRRTAEKWYDGVSLVRTIGFEFDAASQLTEASDPAAINVYIHDKLGRVTQEVQTFAGFTDTLTFDYEFNAAGNRTESRWNFGTTEEITTGFVYDDLNRLTQLTRESDEEASFWHRVAFSYNKLGQYTELNRFVGNTMPIGVADTAYSYDDLNRLTGILHTTGLTTWAGYDYTYDAASRILSIDSFLDGLSEYDYDDTDQLVGADHTGSTDETYDYDANGNRDTDYTTGTNNQLESDGIYNYTYDAEGNRATRTKISTNYVTEYTWDHRNRLVAVTEKGDTSNVLSVVENSYDVFNRWIRRSVDSDGAGAAAAVDSFFTYDGNQLALEFAGDDGSDLSHIYSWGPNVDQLIADITHGDTPNFGLTDQLGTPRDFVAYDSGLTDTVDTGHRIYDSFGNLTSQAGTSSLIGFTARPFDDSTGLQNNLNRWYDATVGRWMSEDPIGFAAGTPNLAEYIGNNPLDATDPNGLERRQSTAEATARRVVAPIGNGTYAFGPTGSAEGIIGLDATAQGLWVVNEESPLDWQFGFLLSGNFRFNPFGPGLFGGGACSYTNTTNPDDLNGYSYSVGVSAGEGVGGGVTIGNISDTSINSPTPPLTTTVAGGVIARAPEPVGAYIGWGRTETIAITPRAVITAWTVFSARAGAGAAGCQANMRTRFNQMIRDIVLPGRYTH</sequence>
<gene>
    <name evidence="4" type="primary">wapA</name>
    <name evidence="4" type="ORF">ETAA8_28370</name>
</gene>
<dbReference type="EMBL" id="CP036274">
    <property type="protein sequence ID" value="QDU27747.1"/>
    <property type="molecule type" value="Genomic_DNA"/>
</dbReference>
<dbReference type="InterPro" id="IPR022385">
    <property type="entry name" value="Rhs_assc_core"/>
</dbReference>
<dbReference type="InterPro" id="IPR056823">
    <property type="entry name" value="TEN-like_YD-shell"/>
</dbReference>
<evidence type="ECO:0000256" key="2">
    <source>
        <dbReference type="SAM" id="MobiDB-lite"/>
    </source>
</evidence>
<name>A0A517YBX2_9BACT</name>
<evidence type="ECO:0000313" key="4">
    <source>
        <dbReference type="EMBL" id="QDU27747.1"/>
    </source>
</evidence>
<keyword evidence="5" id="KW-1185">Reference proteome</keyword>
<dbReference type="KEGG" id="aagg:ETAA8_28370"/>